<dbReference type="EMBL" id="JACCFO010000001">
    <property type="protein sequence ID" value="NYI94747.1"/>
    <property type="molecule type" value="Genomic_DNA"/>
</dbReference>
<dbReference type="Pfam" id="PF01613">
    <property type="entry name" value="Flavin_Reduct"/>
    <property type="match status" value="1"/>
</dbReference>
<accession>A0A853BJG7</accession>
<dbReference type="GO" id="GO:0006208">
    <property type="term" value="P:pyrimidine nucleobase catabolic process"/>
    <property type="evidence" value="ECO:0007669"/>
    <property type="project" value="TreeGrafter"/>
</dbReference>
<dbReference type="Proteomes" id="UP000575985">
    <property type="component" value="Unassembled WGS sequence"/>
</dbReference>
<gene>
    <name evidence="3" type="ORF">HNR12_001024</name>
</gene>
<dbReference type="InterPro" id="IPR002563">
    <property type="entry name" value="Flavin_Rdtase-like_dom"/>
</dbReference>
<keyword evidence="4" id="KW-1185">Reference proteome</keyword>
<proteinExistence type="predicted"/>
<organism evidence="3 4">
    <name type="scientific">Streptomonospora nanhaiensis</name>
    <dbReference type="NCBI Taxonomy" id="1323731"/>
    <lineage>
        <taxon>Bacteria</taxon>
        <taxon>Bacillati</taxon>
        <taxon>Actinomycetota</taxon>
        <taxon>Actinomycetes</taxon>
        <taxon>Streptosporangiales</taxon>
        <taxon>Nocardiopsidaceae</taxon>
        <taxon>Streptomonospora</taxon>
    </lineage>
</organism>
<dbReference type="InterPro" id="IPR012349">
    <property type="entry name" value="Split_barrel_FMN-bd"/>
</dbReference>
<feature type="domain" description="Flavin reductase like" evidence="2">
    <location>
        <begin position="15"/>
        <end position="161"/>
    </location>
</feature>
<dbReference type="SUPFAM" id="SSF50475">
    <property type="entry name" value="FMN-binding split barrel"/>
    <property type="match status" value="1"/>
</dbReference>
<name>A0A853BJG7_9ACTN</name>
<dbReference type="GO" id="GO:0042602">
    <property type="term" value="F:riboflavin reductase (NADPH) activity"/>
    <property type="evidence" value="ECO:0007669"/>
    <property type="project" value="TreeGrafter"/>
</dbReference>
<dbReference type="GO" id="GO:0010181">
    <property type="term" value="F:FMN binding"/>
    <property type="evidence" value="ECO:0007669"/>
    <property type="project" value="InterPro"/>
</dbReference>
<keyword evidence="1" id="KW-0560">Oxidoreductase</keyword>
<dbReference type="RefSeq" id="WP_179766392.1">
    <property type="nucleotide sequence ID" value="NZ_JACCFO010000001.1"/>
</dbReference>
<evidence type="ECO:0000256" key="1">
    <source>
        <dbReference type="ARBA" id="ARBA00023002"/>
    </source>
</evidence>
<dbReference type="AlphaFoldDB" id="A0A853BJG7"/>
<comment type="caution">
    <text evidence="3">The sequence shown here is derived from an EMBL/GenBank/DDBJ whole genome shotgun (WGS) entry which is preliminary data.</text>
</comment>
<dbReference type="Gene3D" id="2.30.110.10">
    <property type="entry name" value="Electron Transport, Fmn-binding Protein, Chain A"/>
    <property type="match status" value="1"/>
</dbReference>
<dbReference type="PANTHER" id="PTHR30466:SF1">
    <property type="entry name" value="FMN REDUCTASE (NADH) RUTF"/>
    <property type="match status" value="1"/>
</dbReference>
<evidence type="ECO:0000313" key="4">
    <source>
        <dbReference type="Proteomes" id="UP000575985"/>
    </source>
</evidence>
<evidence type="ECO:0000259" key="2">
    <source>
        <dbReference type="SMART" id="SM00903"/>
    </source>
</evidence>
<evidence type="ECO:0000313" key="3">
    <source>
        <dbReference type="EMBL" id="NYI94747.1"/>
    </source>
</evidence>
<reference evidence="3 4" key="1">
    <citation type="submission" date="2020-07" db="EMBL/GenBank/DDBJ databases">
        <title>Sequencing the genomes of 1000 actinobacteria strains.</title>
        <authorList>
            <person name="Klenk H.-P."/>
        </authorList>
    </citation>
    <scope>NUCLEOTIDE SEQUENCE [LARGE SCALE GENOMIC DNA]</scope>
    <source>
        <strain evidence="3 4">DSM 45927</strain>
    </source>
</reference>
<dbReference type="PANTHER" id="PTHR30466">
    <property type="entry name" value="FLAVIN REDUCTASE"/>
    <property type="match status" value="1"/>
</dbReference>
<protein>
    <submittedName>
        <fullName evidence="3">Flavin reductase (DIM6/NTAB) family NADH-FMN oxidoreductase RutF</fullName>
    </submittedName>
</protein>
<dbReference type="InterPro" id="IPR050268">
    <property type="entry name" value="NADH-dep_flavin_reductase"/>
</dbReference>
<sequence>MPAEVVDSVRMRLIMGRFANGVAVVTSVDRSGRPQGFTSNAIASVSVEPPLLLVCVGRQARTLGAITASKAFAVNLLAAGGEELSRRFAGTGEDKFRGVRHRPSDRASGAPVLYADSVATVECVAVDFLDVADHVLVIGAPQAGAVYDRPALVYLQREYGSWRPGPPRAPRP</sequence>
<dbReference type="SMART" id="SM00903">
    <property type="entry name" value="Flavin_Reduct"/>
    <property type="match status" value="1"/>
</dbReference>